<reference evidence="1 2" key="1">
    <citation type="submission" date="2019-04" db="EMBL/GenBank/DDBJ databases">
        <title>Step-wise assembly of the neonatal virome modulated by breast feeding.</title>
        <authorList>
            <person name="Liang G."/>
            <person name="Bushman F."/>
        </authorList>
    </citation>
    <scope>NUCLEOTIDE SEQUENCE [LARGE SCALE GENOMIC DNA]</scope>
    <source>
        <strain evidence="1 2">E3404</strain>
    </source>
</reference>
<dbReference type="EMBL" id="WVTI01000030">
    <property type="protein sequence ID" value="MXS27544.1"/>
    <property type="molecule type" value="Genomic_DNA"/>
</dbReference>
<comment type="caution">
    <text evidence="1">The sequence shown here is derived from an EMBL/GenBank/DDBJ whole genome shotgun (WGS) entry which is preliminary data.</text>
</comment>
<dbReference type="RefSeq" id="WP_003127889.1">
    <property type="nucleotide sequence ID" value="NZ_CABEIK010000002.1"/>
</dbReference>
<organism evidence="1 2">
    <name type="scientific">Enterococcus gallinarum</name>
    <dbReference type="NCBI Taxonomy" id="1353"/>
    <lineage>
        <taxon>Bacteria</taxon>
        <taxon>Bacillati</taxon>
        <taxon>Bacillota</taxon>
        <taxon>Bacilli</taxon>
        <taxon>Lactobacillales</taxon>
        <taxon>Enterococcaceae</taxon>
        <taxon>Enterococcus</taxon>
    </lineage>
</organism>
<name>A0A6I4XHH1_ENTGA</name>
<evidence type="ECO:0000313" key="1">
    <source>
        <dbReference type="EMBL" id="MXS27544.1"/>
    </source>
</evidence>
<dbReference type="Proteomes" id="UP000439965">
    <property type="component" value="Unassembled WGS sequence"/>
</dbReference>
<gene>
    <name evidence="1" type="ORF">GTI89_15930</name>
</gene>
<proteinExistence type="predicted"/>
<dbReference type="AlphaFoldDB" id="A0A6I4XHH1"/>
<evidence type="ECO:0008006" key="3">
    <source>
        <dbReference type="Google" id="ProtNLM"/>
    </source>
</evidence>
<evidence type="ECO:0000313" key="2">
    <source>
        <dbReference type="Proteomes" id="UP000439965"/>
    </source>
</evidence>
<accession>A0A6I4XHH1</accession>
<protein>
    <recommendedName>
        <fullName evidence="3">CopG family transcriptional regulator</fullName>
    </recommendedName>
</protein>
<sequence>MKEIVVRFEHDETLTYLTRRAKELSERSGKKISRNQLINMIIEDDMKNFLSQNREVDMLKDSLEDFKHILQQYIDTNNALLYRAFEADGI</sequence>